<protein>
    <submittedName>
        <fullName evidence="6">Electron transfer flavoprotein domain protein</fullName>
    </submittedName>
</protein>
<comment type="caution">
    <text evidence="6">The sequence shown here is derived from an EMBL/GenBank/DDBJ whole genome shotgun (WGS) entry which is preliminary data.</text>
</comment>
<feature type="domain" description="Electron transfer flavoprotein alpha/beta-subunit N-terminal" evidence="5">
    <location>
        <begin position="7"/>
        <end position="150"/>
    </location>
</feature>
<name>A0A1E3H4T9_9HYPH</name>
<accession>A0A1E3H4T9</accession>
<dbReference type="PATRIC" id="fig|1439726.3.peg.1438"/>
<comment type="similarity">
    <text evidence="1">Belongs to the ETF beta-subunit/FixA family.</text>
</comment>
<dbReference type="InterPro" id="IPR014730">
    <property type="entry name" value="ETF_a/b_N"/>
</dbReference>
<dbReference type="InterPro" id="IPR014729">
    <property type="entry name" value="Rossmann-like_a/b/a_fold"/>
</dbReference>
<evidence type="ECO:0000256" key="1">
    <source>
        <dbReference type="ARBA" id="ARBA00007557"/>
    </source>
</evidence>
<evidence type="ECO:0000256" key="4">
    <source>
        <dbReference type="SAM" id="MobiDB-lite"/>
    </source>
</evidence>
<gene>
    <name evidence="6" type="ORF">A6302_01370</name>
</gene>
<keyword evidence="2" id="KW-0813">Transport</keyword>
<sequence>MPVRGELQAIGLARGLDETVTALHAGPRAEAVAEALGHGADRLVHVTLPEGADPADALVSALADMRPDVILTGMRGDGGEDAGLLPYVLARRLGASVVTGAVAIARGPDGTLVVEQALGRGVRRRLTLRLPAVVAVSPAAPPPSAYAHGARRRGVIDTIEGVAGDGITGTAGAPGPSPEERPYRKRPKVIARAGAAPRPPTG</sequence>
<keyword evidence="3" id="KW-0249">Electron transport</keyword>
<evidence type="ECO:0000256" key="3">
    <source>
        <dbReference type="ARBA" id="ARBA00022982"/>
    </source>
</evidence>
<feature type="region of interest" description="Disordered" evidence="4">
    <location>
        <begin position="163"/>
        <end position="202"/>
    </location>
</feature>
<evidence type="ECO:0000256" key="2">
    <source>
        <dbReference type="ARBA" id="ARBA00022448"/>
    </source>
</evidence>
<dbReference type="Proteomes" id="UP000094622">
    <property type="component" value="Unassembled WGS sequence"/>
</dbReference>
<evidence type="ECO:0000313" key="7">
    <source>
        <dbReference type="Proteomes" id="UP000094622"/>
    </source>
</evidence>
<dbReference type="Pfam" id="PF01012">
    <property type="entry name" value="ETF"/>
    <property type="match status" value="1"/>
</dbReference>
<reference evidence="6 7" key="1">
    <citation type="submission" date="2016-07" db="EMBL/GenBank/DDBJ databases">
        <title>Draft Genome Sequence of Methylobrevis pamukkalensis PK2.</title>
        <authorList>
            <person name="Vasilenko O.V."/>
            <person name="Doronina N.V."/>
            <person name="Shmareva M.N."/>
            <person name="Tarlachkov S.V."/>
            <person name="Mustakhimov I."/>
            <person name="Trotsenko Y.A."/>
        </authorList>
    </citation>
    <scope>NUCLEOTIDE SEQUENCE [LARGE SCALE GENOMIC DNA]</scope>
    <source>
        <strain evidence="6 7">PK2</strain>
    </source>
</reference>
<dbReference type="PANTHER" id="PTHR21294">
    <property type="entry name" value="ELECTRON TRANSFER FLAVOPROTEIN BETA-SUBUNIT"/>
    <property type="match status" value="1"/>
</dbReference>
<dbReference type="PANTHER" id="PTHR21294:SF8">
    <property type="entry name" value="ELECTRON TRANSFER FLAVOPROTEIN SUBUNIT BETA"/>
    <property type="match status" value="1"/>
</dbReference>
<evidence type="ECO:0000313" key="6">
    <source>
        <dbReference type="EMBL" id="ODN71334.1"/>
    </source>
</evidence>
<dbReference type="AlphaFoldDB" id="A0A1E3H4T9"/>
<organism evidence="6 7">
    <name type="scientific">Methylobrevis pamukkalensis</name>
    <dbReference type="NCBI Taxonomy" id="1439726"/>
    <lineage>
        <taxon>Bacteria</taxon>
        <taxon>Pseudomonadati</taxon>
        <taxon>Pseudomonadota</taxon>
        <taxon>Alphaproteobacteria</taxon>
        <taxon>Hyphomicrobiales</taxon>
        <taxon>Pleomorphomonadaceae</taxon>
        <taxon>Methylobrevis</taxon>
    </lineage>
</organism>
<dbReference type="GO" id="GO:0009055">
    <property type="term" value="F:electron transfer activity"/>
    <property type="evidence" value="ECO:0007669"/>
    <property type="project" value="InterPro"/>
</dbReference>
<proteinExistence type="inferred from homology"/>
<dbReference type="EMBL" id="MCRJ01000024">
    <property type="protein sequence ID" value="ODN71334.1"/>
    <property type="molecule type" value="Genomic_DNA"/>
</dbReference>
<dbReference type="InterPro" id="IPR012255">
    <property type="entry name" value="ETF_b"/>
</dbReference>
<keyword evidence="7" id="KW-1185">Reference proteome</keyword>
<dbReference type="Gene3D" id="3.40.50.620">
    <property type="entry name" value="HUPs"/>
    <property type="match status" value="1"/>
</dbReference>
<evidence type="ECO:0000259" key="5">
    <source>
        <dbReference type="Pfam" id="PF01012"/>
    </source>
</evidence>
<dbReference type="SUPFAM" id="SSF52402">
    <property type="entry name" value="Adenine nucleotide alpha hydrolases-like"/>
    <property type="match status" value="1"/>
</dbReference>